<dbReference type="EMBL" id="SMMG02000004">
    <property type="protein sequence ID" value="KAA3476876.1"/>
    <property type="molecule type" value="Genomic_DNA"/>
</dbReference>
<evidence type="ECO:0000256" key="1">
    <source>
        <dbReference type="SAM" id="SignalP"/>
    </source>
</evidence>
<evidence type="ECO:0000313" key="3">
    <source>
        <dbReference type="Proteomes" id="UP000325315"/>
    </source>
</evidence>
<dbReference type="Proteomes" id="UP000325315">
    <property type="component" value="Unassembled WGS sequence"/>
</dbReference>
<keyword evidence="1" id="KW-0732">Signal</keyword>
<accession>A0A5B6W628</accession>
<feature type="signal peptide" evidence="1">
    <location>
        <begin position="1"/>
        <end position="26"/>
    </location>
</feature>
<organism evidence="2 3">
    <name type="scientific">Gossypium australe</name>
    <dbReference type="NCBI Taxonomy" id="47621"/>
    <lineage>
        <taxon>Eukaryota</taxon>
        <taxon>Viridiplantae</taxon>
        <taxon>Streptophyta</taxon>
        <taxon>Embryophyta</taxon>
        <taxon>Tracheophyta</taxon>
        <taxon>Spermatophyta</taxon>
        <taxon>Magnoliopsida</taxon>
        <taxon>eudicotyledons</taxon>
        <taxon>Gunneridae</taxon>
        <taxon>Pentapetalae</taxon>
        <taxon>rosids</taxon>
        <taxon>malvids</taxon>
        <taxon>Malvales</taxon>
        <taxon>Malvaceae</taxon>
        <taxon>Malvoideae</taxon>
        <taxon>Gossypium</taxon>
    </lineage>
</organism>
<name>A0A5B6W628_9ROSI</name>
<dbReference type="AlphaFoldDB" id="A0A5B6W628"/>
<dbReference type="PROSITE" id="PS51257">
    <property type="entry name" value="PROKAR_LIPOPROTEIN"/>
    <property type="match status" value="1"/>
</dbReference>
<evidence type="ECO:0000313" key="2">
    <source>
        <dbReference type="EMBL" id="KAA3476876.1"/>
    </source>
</evidence>
<protein>
    <submittedName>
        <fullName evidence="2">LINE-1 retrotransposable element ORF2 protein</fullName>
    </submittedName>
</protein>
<keyword evidence="3" id="KW-1185">Reference proteome</keyword>
<reference evidence="3" key="1">
    <citation type="journal article" date="2019" name="Plant Biotechnol. J.">
        <title>Genome sequencing of the Australian wild diploid species Gossypium australe highlights disease resistance and delayed gland morphogenesis.</title>
        <authorList>
            <person name="Cai Y."/>
            <person name="Cai X."/>
            <person name="Wang Q."/>
            <person name="Wang P."/>
            <person name="Zhang Y."/>
            <person name="Cai C."/>
            <person name="Xu Y."/>
            <person name="Wang K."/>
            <person name="Zhou Z."/>
            <person name="Wang C."/>
            <person name="Geng S."/>
            <person name="Li B."/>
            <person name="Dong Q."/>
            <person name="Hou Y."/>
            <person name="Wang H."/>
            <person name="Ai P."/>
            <person name="Liu Z."/>
            <person name="Yi F."/>
            <person name="Sun M."/>
            <person name="An G."/>
            <person name="Cheng J."/>
            <person name="Zhang Y."/>
            <person name="Shi Q."/>
            <person name="Xie Y."/>
            <person name="Shi X."/>
            <person name="Chang Y."/>
            <person name="Huang F."/>
            <person name="Chen Y."/>
            <person name="Hong S."/>
            <person name="Mi L."/>
            <person name="Sun Q."/>
            <person name="Zhang L."/>
            <person name="Zhou B."/>
            <person name="Peng R."/>
            <person name="Zhang X."/>
            <person name="Liu F."/>
        </authorList>
    </citation>
    <scope>NUCLEOTIDE SEQUENCE [LARGE SCALE GENOMIC DNA]</scope>
    <source>
        <strain evidence="3">cv. PA1801</strain>
    </source>
</reference>
<gene>
    <name evidence="2" type="ORF">EPI10_010809</name>
</gene>
<feature type="chain" id="PRO_5022971189" evidence="1">
    <location>
        <begin position="27"/>
        <end position="172"/>
    </location>
</feature>
<sequence>MTRGMEPILHMAASFFFACFRSVSLAKPNSANNWNWKRILSLKELAIASIRNALRGSKKATEVPWHILLWFPLHVPKHSFISWMAILNKLPTRDRLFFHESLAINSRIVWHWENGWFVGSRTVLNSKSVIPYLIKLAWNANKHSISCKRNGRLFGRPTTSMNHLLARIREVV</sequence>
<proteinExistence type="predicted"/>
<comment type="caution">
    <text evidence="2">The sequence shown here is derived from an EMBL/GenBank/DDBJ whole genome shotgun (WGS) entry which is preliminary data.</text>
</comment>
<dbReference type="OrthoDB" id="1739308at2759"/>